<accession>A0ACB8DGL9</accession>
<proteinExistence type="predicted"/>
<evidence type="ECO:0000313" key="2">
    <source>
        <dbReference type="Proteomes" id="UP000821865"/>
    </source>
</evidence>
<dbReference type="Proteomes" id="UP000821865">
    <property type="component" value="Chromosome 2"/>
</dbReference>
<organism evidence="1 2">
    <name type="scientific">Dermacentor silvarum</name>
    <name type="common">Tick</name>
    <dbReference type="NCBI Taxonomy" id="543639"/>
    <lineage>
        <taxon>Eukaryota</taxon>
        <taxon>Metazoa</taxon>
        <taxon>Ecdysozoa</taxon>
        <taxon>Arthropoda</taxon>
        <taxon>Chelicerata</taxon>
        <taxon>Arachnida</taxon>
        <taxon>Acari</taxon>
        <taxon>Parasitiformes</taxon>
        <taxon>Ixodida</taxon>
        <taxon>Ixodoidea</taxon>
        <taxon>Ixodidae</taxon>
        <taxon>Rhipicephalinae</taxon>
        <taxon>Dermacentor</taxon>
    </lineage>
</organism>
<sequence>MAAEPALGVPAAVTVRDLRLQYSSRAPAVIDGANLTVPKGVIYGLLGASGCGKTSLLKCLVGLCKPNSGMVLVFGKELHKGLVPGPGVGFMPQELALHEDFTIAENMYFFGQLLGMPWELIYNRINFLCSFFQLLPANRFVANLSGGQQRRVSLAVALIHSPPFLILDEPTVGLDPVLRDAIWRYFVVLSHEQATTIVVTTHFIEEIADAALACRRLDFPDETDPSPPPQPVKPLDVKLASIPDALLTWKNWASVRSVTRVRALVAKNLLKIMRRLVCHHRVPARDAVVRRRRLLSFVGGNPTGLPMAVVNDDPGGMYGNTLLSFIDHDIITQKPYPNLDESFAAVRREDVWGTIHIPRNYTDILKRRLKDLFQVTDTIARHSTINIYLDATDYTIRNAIVKELYRANDEVLQYATSRLINKSLSIELLKASIHLRLRILVISDPFYQAFDFTFREFMSPGIIACTLFALSITLTALLLVSEDQGGIQGRCAVAGLSTTEVIIGHALVQTALAYVQTVFMLVVFVSVFDTPVRGSIVVAFIIPVFMSFTGMNFGFFTSSVSKDEATALLMSMAALYPALLMGGVLWPVEGTPTVLRPVSYAVPQALPVHGLRGAMLRNYTLANRQVHYAIAANVGWTLALLLLAIFTFSYTAK</sequence>
<reference evidence="1" key="1">
    <citation type="submission" date="2020-05" db="EMBL/GenBank/DDBJ databases">
        <title>Large-scale comparative analyses of tick genomes elucidate their genetic diversity and vector capacities.</title>
        <authorList>
            <person name="Jia N."/>
            <person name="Wang J."/>
            <person name="Shi W."/>
            <person name="Du L."/>
            <person name="Sun Y."/>
            <person name="Zhan W."/>
            <person name="Jiang J."/>
            <person name="Wang Q."/>
            <person name="Zhang B."/>
            <person name="Ji P."/>
            <person name="Sakyi L.B."/>
            <person name="Cui X."/>
            <person name="Yuan T."/>
            <person name="Jiang B."/>
            <person name="Yang W."/>
            <person name="Lam T.T.-Y."/>
            <person name="Chang Q."/>
            <person name="Ding S."/>
            <person name="Wang X."/>
            <person name="Zhu J."/>
            <person name="Ruan X."/>
            <person name="Zhao L."/>
            <person name="Wei J."/>
            <person name="Que T."/>
            <person name="Du C."/>
            <person name="Cheng J."/>
            <person name="Dai P."/>
            <person name="Han X."/>
            <person name="Huang E."/>
            <person name="Gao Y."/>
            <person name="Liu J."/>
            <person name="Shao H."/>
            <person name="Ye R."/>
            <person name="Li L."/>
            <person name="Wei W."/>
            <person name="Wang X."/>
            <person name="Wang C."/>
            <person name="Yang T."/>
            <person name="Huo Q."/>
            <person name="Li W."/>
            <person name="Guo W."/>
            <person name="Chen H."/>
            <person name="Zhou L."/>
            <person name="Ni X."/>
            <person name="Tian J."/>
            <person name="Zhou Y."/>
            <person name="Sheng Y."/>
            <person name="Liu T."/>
            <person name="Pan Y."/>
            <person name="Xia L."/>
            <person name="Li J."/>
            <person name="Zhao F."/>
            <person name="Cao W."/>
        </authorList>
    </citation>
    <scope>NUCLEOTIDE SEQUENCE</scope>
    <source>
        <strain evidence="1">Dsil-2018</strain>
    </source>
</reference>
<name>A0ACB8DGL9_DERSI</name>
<keyword evidence="2" id="KW-1185">Reference proteome</keyword>
<gene>
    <name evidence="1" type="ORF">HPB49_021357</name>
</gene>
<evidence type="ECO:0000313" key="1">
    <source>
        <dbReference type="EMBL" id="KAH7967021.1"/>
    </source>
</evidence>
<comment type="caution">
    <text evidence="1">The sequence shown here is derived from an EMBL/GenBank/DDBJ whole genome shotgun (WGS) entry which is preliminary data.</text>
</comment>
<protein>
    <submittedName>
        <fullName evidence="1">Uncharacterized protein</fullName>
    </submittedName>
</protein>
<dbReference type="EMBL" id="CM023471">
    <property type="protein sequence ID" value="KAH7967021.1"/>
    <property type="molecule type" value="Genomic_DNA"/>
</dbReference>